<sequence>MSVVRSNIRWVMVMVLTPLLSHWLTPRLQVSGHRRETQTFEIPAILRIGVDFAAHGGQVKPVASN</sequence>
<keyword evidence="2" id="KW-1185">Reference proteome</keyword>
<dbReference type="EMBL" id="JBHRVU010000004">
    <property type="protein sequence ID" value="MFC3443220.1"/>
    <property type="molecule type" value="Genomic_DNA"/>
</dbReference>
<name>A0ABV7NIR4_9SPHN</name>
<proteinExistence type="predicted"/>
<accession>A0ABV7NIR4</accession>
<evidence type="ECO:0000313" key="2">
    <source>
        <dbReference type="Proteomes" id="UP001595681"/>
    </source>
</evidence>
<dbReference type="Proteomes" id="UP001595681">
    <property type="component" value="Unassembled WGS sequence"/>
</dbReference>
<organism evidence="1 2">
    <name type="scientific">Sphingobium rhizovicinum</name>
    <dbReference type="NCBI Taxonomy" id="432308"/>
    <lineage>
        <taxon>Bacteria</taxon>
        <taxon>Pseudomonadati</taxon>
        <taxon>Pseudomonadota</taxon>
        <taxon>Alphaproteobacteria</taxon>
        <taxon>Sphingomonadales</taxon>
        <taxon>Sphingomonadaceae</taxon>
        <taxon>Sphingobium</taxon>
    </lineage>
</organism>
<comment type="caution">
    <text evidence="1">The sequence shown here is derived from an EMBL/GenBank/DDBJ whole genome shotgun (WGS) entry which is preliminary data.</text>
</comment>
<dbReference type="RefSeq" id="WP_380797893.1">
    <property type="nucleotide sequence ID" value="NZ_JBHRVU010000004.1"/>
</dbReference>
<reference evidence="2" key="1">
    <citation type="journal article" date="2019" name="Int. J. Syst. Evol. Microbiol.">
        <title>The Global Catalogue of Microorganisms (GCM) 10K type strain sequencing project: providing services to taxonomists for standard genome sequencing and annotation.</title>
        <authorList>
            <consortium name="The Broad Institute Genomics Platform"/>
            <consortium name="The Broad Institute Genome Sequencing Center for Infectious Disease"/>
            <person name="Wu L."/>
            <person name="Ma J."/>
        </authorList>
    </citation>
    <scope>NUCLEOTIDE SEQUENCE [LARGE SCALE GENOMIC DNA]</scope>
    <source>
        <strain evidence="2">CCM 7491</strain>
    </source>
</reference>
<protein>
    <submittedName>
        <fullName evidence="1">Uncharacterized protein</fullName>
    </submittedName>
</protein>
<gene>
    <name evidence="1" type="ORF">ACFOKF_18800</name>
</gene>
<evidence type="ECO:0000313" key="1">
    <source>
        <dbReference type="EMBL" id="MFC3443220.1"/>
    </source>
</evidence>